<dbReference type="Gramene" id="LPERR06G06960.2">
    <property type="protein sequence ID" value="LPERR06G06960.2"/>
    <property type="gene ID" value="LPERR06G06960"/>
</dbReference>
<protein>
    <submittedName>
        <fullName evidence="1">Uncharacterized protein</fullName>
    </submittedName>
</protein>
<sequence length="115" mass="12586">MLRESAGSGGKQAPAELLVLPFPGDGKGTRRRMLRAATEPAAAGDRVTVPEVYARRLTAAHASSPLTLSAILDSSYCSRLRPSRLFSQYNTTSRRLVHERSEVNEVKLYGMVQIN</sequence>
<accession>A0A0D9WNC3</accession>
<evidence type="ECO:0000313" key="1">
    <source>
        <dbReference type="EnsemblPlants" id="LPERR06G06960.2"/>
    </source>
</evidence>
<reference evidence="1" key="3">
    <citation type="submission" date="2015-04" db="UniProtKB">
        <authorList>
            <consortium name="EnsemblPlants"/>
        </authorList>
    </citation>
    <scope>IDENTIFICATION</scope>
</reference>
<name>A0A0D9WNC3_9ORYZ</name>
<dbReference type="AlphaFoldDB" id="A0A0D9WNC3"/>
<organism evidence="1 2">
    <name type="scientific">Leersia perrieri</name>
    <dbReference type="NCBI Taxonomy" id="77586"/>
    <lineage>
        <taxon>Eukaryota</taxon>
        <taxon>Viridiplantae</taxon>
        <taxon>Streptophyta</taxon>
        <taxon>Embryophyta</taxon>
        <taxon>Tracheophyta</taxon>
        <taxon>Spermatophyta</taxon>
        <taxon>Magnoliopsida</taxon>
        <taxon>Liliopsida</taxon>
        <taxon>Poales</taxon>
        <taxon>Poaceae</taxon>
        <taxon>BOP clade</taxon>
        <taxon>Oryzoideae</taxon>
        <taxon>Oryzeae</taxon>
        <taxon>Oryzinae</taxon>
        <taxon>Leersia</taxon>
    </lineage>
</organism>
<keyword evidence="2" id="KW-1185">Reference proteome</keyword>
<evidence type="ECO:0000313" key="2">
    <source>
        <dbReference type="Proteomes" id="UP000032180"/>
    </source>
</evidence>
<dbReference type="EnsemblPlants" id="LPERR06G06960.2">
    <property type="protein sequence ID" value="LPERR06G06960.2"/>
    <property type="gene ID" value="LPERR06G06960"/>
</dbReference>
<dbReference type="Proteomes" id="UP000032180">
    <property type="component" value="Chromosome 6"/>
</dbReference>
<proteinExistence type="predicted"/>
<reference evidence="1 2" key="1">
    <citation type="submission" date="2012-08" db="EMBL/GenBank/DDBJ databases">
        <title>Oryza genome evolution.</title>
        <authorList>
            <person name="Wing R.A."/>
        </authorList>
    </citation>
    <scope>NUCLEOTIDE SEQUENCE</scope>
</reference>
<reference evidence="2" key="2">
    <citation type="submission" date="2013-12" db="EMBL/GenBank/DDBJ databases">
        <authorList>
            <person name="Yu Y."/>
            <person name="Lee S."/>
            <person name="de Baynast K."/>
            <person name="Wissotski M."/>
            <person name="Liu L."/>
            <person name="Talag J."/>
            <person name="Goicoechea J."/>
            <person name="Angelova A."/>
            <person name="Jetty R."/>
            <person name="Kudrna D."/>
            <person name="Golser W."/>
            <person name="Rivera L."/>
            <person name="Zhang J."/>
            <person name="Wing R."/>
        </authorList>
    </citation>
    <scope>NUCLEOTIDE SEQUENCE</scope>
</reference>